<dbReference type="NCBIfam" id="TIGR00254">
    <property type="entry name" value="GGDEF"/>
    <property type="match status" value="1"/>
</dbReference>
<dbReference type="PROSITE" id="PS50887">
    <property type="entry name" value="GGDEF"/>
    <property type="match status" value="1"/>
</dbReference>
<comment type="caution">
    <text evidence="3">The sequence shown here is derived from an EMBL/GenBank/DDBJ whole genome shotgun (WGS) entry which is preliminary data.</text>
</comment>
<protein>
    <recommendedName>
        <fullName evidence="2">GGDEF domain-containing protein</fullName>
    </recommendedName>
</protein>
<reference evidence="3 4" key="1">
    <citation type="submission" date="2014-11" db="EMBL/GenBank/DDBJ databases">
        <title>Genome sequence and analysis of novel Kurthia sp.</title>
        <authorList>
            <person name="Lawson J.N."/>
            <person name="Gonzalez J.E."/>
            <person name="Rinauldi L."/>
            <person name="Xuan Z."/>
            <person name="Firman A."/>
            <person name="Shaddox L."/>
            <person name="Trudeau A."/>
            <person name="Shah S."/>
            <person name="Reiman D."/>
        </authorList>
    </citation>
    <scope>NUCLEOTIDE SEQUENCE [LARGE SCALE GENOMIC DNA]</scope>
    <source>
        <strain evidence="3 4">3B1D</strain>
    </source>
</reference>
<dbReference type="SMART" id="SM00267">
    <property type="entry name" value="GGDEF"/>
    <property type="match status" value="1"/>
</dbReference>
<dbReference type="InterPro" id="IPR043128">
    <property type="entry name" value="Rev_trsase/Diguanyl_cyclase"/>
</dbReference>
<dbReference type="EMBL" id="JTFC01000008">
    <property type="protein sequence ID" value="RUS57965.1"/>
    <property type="molecule type" value="Genomic_DNA"/>
</dbReference>
<dbReference type="PANTHER" id="PTHR46663:SF2">
    <property type="entry name" value="GGDEF DOMAIN-CONTAINING PROTEIN"/>
    <property type="match status" value="1"/>
</dbReference>
<evidence type="ECO:0000313" key="4">
    <source>
        <dbReference type="Proteomes" id="UP000288623"/>
    </source>
</evidence>
<dbReference type="Pfam" id="PF00990">
    <property type="entry name" value="GGDEF"/>
    <property type="match status" value="1"/>
</dbReference>
<proteinExistence type="predicted"/>
<dbReference type="InterPro" id="IPR029787">
    <property type="entry name" value="Nucleotide_cyclase"/>
</dbReference>
<feature type="transmembrane region" description="Helical" evidence="1">
    <location>
        <begin position="211"/>
        <end position="229"/>
    </location>
</feature>
<keyword evidence="4" id="KW-1185">Reference proteome</keyword>
<feature type="transmembrane region" description="Helical" evidence="1">
    <location>
        <begin position="143"/>
        <end position="166"/>
    </location>
</feature>
<dbReference type="CDD" id="cd01949">
    <property type="entry name" value="GGDEF"/>
    <property type="match status" value="1"/>
</dbReference>
<feature type="domain" description="GGDEF" evidence="2">
    <location>
        <begin position="383"/>
        <end position="514"/>
    </location>
</feature>
<dbReference type="PANTHER" id="PTHR46663">
    <property type="entry name" value="DIGUANYLATE CYCLASE DGCT-RELATED"/>
    <property type="match status" value="1"/>
</dbReference>
<accession>A0A433RXF5</accession>
<organism evidence="3 4">
    <name type="scientific">Candidatus Kurthia intestinigallinarum</name>
    <dbReference type="NCBI Taxonomy" id="1562256"/>
    <lineage>
        <taxon>Bacteria</taxon>
        <taxon>Bacillati</taxon>
        <taxon>Bacillota</taxon>
        <taxon>Bacilli</taxon>
        <taxon>Bacillales</taxon>
        <taxon>Caryophanaceae</taxon>
        <taxon>Kurthia</taxon>
    </lineage>
</organism>
<dbReference type="InterPro" id="IPR052163">
    <property type="entry name" value="DGC-Regulatory_Protein"/>
</dbReference>
<name>A0A433RXF5_9BACL</name>
<feature type="transmembrane region" description="Helical" evidence="1">
    <location>
        <begin position="73"/>
        <end position="93"/>
    </location>
</feature>
<dbReference type="SUPFAM" id="SSF55073">
    <property type="entry name" value="Nucleotide cyclase"/>
    <property type="match status" value="1"/>
</dbReference>
<keyword evidence="1" id="KW-0812">Transmembrane</keyword>
<dbReference type="RefSeq" id="WP_126989296.1">
    <property type="nucleotide sequence ID" value="NZ_JTFC01000008.1"/>
</dbReference>
<feature type="transmembrane region" description="Helical" evidence="1">
    <location>
        <begin position="6"/>
        <end position="29"/>
    </location>
</feature>
<sequence>MTYDATTLLIYCCAFLLPVAILICLSLFVLTRGLHSLENRLIAFICCCYMVSFISIFFAHLQPTIHPYLTNYVHAPIGILSLSALMHLAYWLIRNLNQVRIPFAPFIFYAPAAAVFIGAFFAPLPTTGFENGNIWLQNTMTPFISLVYSLSAILLLGLLGFASYIALKIRRGIQKKMFYYFSSVLIIVIGAFYTVEWLLPPQTTFPFMSMYIQVACILAVGAGMVHLELSPSIANRYRELITVAPIGIVILDHEFRISEINDNAREPIEQYGVENIVHQLFFNDLSLNHSGSIYDLLTKRGILTNHIVRMEDPFSDDAYFLSVNASILEEEHHYFYYLSYFDMTEEMKQQQRLHQLAYEDQLTHLPNRAYFIPKVTNLINTLKMGTLILMDLNSFKQINDTYGHKIGDYVLQFTAQLLRDAAQPTHELARLGGDEFVLYLPDSNEAFAMRFVDDLRTRFVSNPFQYEDLSFIISPSIGYAIVHADVSAHFEYYYQLADDAMYVDKQRIKKARDL</sequence>
<dbReference type="Proteomes" id="UP000288623">
    <property type="component" value="Unassembled WGS sequence"/>
</dbReference>
<dbReference type="InterPro" id="IPR000160">
    <property type="entry name" value="GGDEF_dom"/>
</dbReference>
<dbReference type="Gene3D" id="3.30.450.20">
    <property type="entry name" value="PAS domain"/>
    <property type="match status" value="1"/>
</dbReference>
<dbReference type="OrthoDB" id="9759607at2"/>
<feature type="transmembrane region" description="Helical" evidence="1">
    <location>
        <begin position="41"/>
        <end position="61"/>
    </location>
</feature>
<evidence type="ECO:0000256" key="1">
    <source>
        <dbReference type="SAM" id="Phobius"/>
    </source>
</evidence>
<evidence type="ECO:0000259" key="2">
    <source>
        <dbReference type="PROSITE" id="PS50887"/>
    </source>
</evidence>
<evidence type="ECO:0000313" key="3">
    <source>
        <dbReference type="EMBL" id="RUS57965.1"/>
    </source>
</evidence>
<dbReference type="Gene3D" id="3.30.70.270">
    <property type="match status" value="1"/>
</dbReference>
<dbReference type="AlphaFoldDB" id="A0A433RXF5"/>
<keyword evidence="1" id="KW-1133">Transmembrane helix</keyword>
<gene>
    <name evidence="3" type="ORF">QI30_02080</name>
</gene>
<keyword evidence="1" id="KW-0472">Membrane</keyword>
<feature type="transmembrane region" description="Helical" evidence="1">
    <location>
        <begin position="105"/>
        <end position="123"/>
    </location>
</feature>
<feature type="transmembrane region" description="Helical" evidence="1">
    <location>
        <begin position="178"/>
        <end position="199"/>
    </location>
</feature>